<dbReference type="RefSeq" id="WP_257771194.1">
    <property type="nucleotide sequence ID" value="NZ_CP102480.1"/>
</dbReference>
<name>A0A9J7AW66_9PROT</name>
<accession>A0A9J7AW66</accession>
<evidence type="ECO:0000313" key="1">
    <source>
        <dbReference type="EMBL" id="UUX51599.1"/>
    </source>
</evidence>
<evidence type="ECO:0000313" key="2">
    <source>
        <dbReference type="Proteomes" id="UP001060336"/>
    </source>
</evidence>
<gene>
    <name evidence="1" type="ORF">NUH88_07845</name>
</gene>
<protein>
    <submittedName>
        <fullName evidence="1">Uncharacterized protein</fullName>
    </submittedName>
</protein>
<organism evidence="1 2">
    <name type="scientific">Nisaea acidiphila</name>
    <dbReference type="NCBI Taxonomy" id="1862145"/>
    <lineage>
        <taxon>Bacteria</taxon>
        <taxon>Pseudomonadati</taxon>
        <taxon>Pseudomonadota</taxon>
        <taxon>Alphaproteobacteria</taxon>
        <taxon>Rhodospirillales</taxon>
        <taxon>Thalassobaculaceae</taxon>
        <taxon>Nisaea</taxon>
    </lineage>
</organism>
<proteinExistence type="predicted"/>
<dbReference type="EMBL" id="CP102480">
    <property type="protein sequence ID" value="UUX51599.1"/>
    <property type="molecule type" value="Genomic_DNA"/>
</dbReference>
<dbReference type="Proteomes" id="UP001060336">
    <property type="component" value="Chromosome"/>
</dbReference>
<sequence length="307" mass="34396">MPLKRAETGIWTLEIIDGEQVIFESSHPSYLEALPRYLTAIDPVFVRAREVSEFNFLSSIFAVRRMQDAGWDPYETTQGAIAAIRSLRNGKMEGEVGRHLTLWLYGHIVEASEPYEFLANLIAVTCGGRFESERFPPRPNGAPLSPSIKIERLAEQATEAGLPDVVVPMQEAWNRDFRNAIFHADYSLHGSEVRTIRPVHVYSHDEAMTLVNRAMACHEAITILRTANIESYAGPVIIPCDPRFSGNPGEMATVIVREGFGAVGIKDAWTEVEIARGCIPYRFGRFTYEEMQMLEENPALALLPAKD</sequence>
<dbReference type="AlphaFoldDB" id="A0A9J7AW66"/>
<reference evidence="1" key="1">
    <citation type="submission" date="2022-08" db="EMBL/GenBank/DDBJ databases">
        <title>Nisaea acidiphila sp. nov., isolated from a marine algal debris and emended description of the genus Nisaea Urios et al. 2008.</title>
        <authorList>
            <person name="Kwon K."/>
        </authorList>
    </citation>
    <scope>NUCLEOTIDE SEQUENCE</scope>
    <source>
        <strain evidence="1">MEBiC11861</strain>
    </source>
</reference>
<keyword evidence="2" id="KW-1185">Reference proteome</keyword>
<dbReference type="KEGG" id="naci:NUH88_07845"/>